<sequence>MAYRPLAAVVLAAGDGTRMRSDRPKPLHRLCGRPMVLYVLDALAELPVEEVVVVVGHRGEWVSKAVTEQAPAGLSLTFVEQPERRGTADALAVGLTALSDRMSEADGDVLVLPGDAPLLRAETLATLIRVHRLEEAAATLLTTRVEEASAGLRVVRGKDGSVVAVVPAADTHRLAETGATPAGRGGARRRPGRSGGAAENADEDQGASLASDVEVATTVHCFRHGVLAPALRRIGPSGRDGEHHLADVYGVLSGAGYSLASVPLSDPEEAAGVNDRAQLAVAEAELRRRINLEWMRKGVTMWDPARTYVDATVQLAPETVLLPGVILQGATVVGAGAEIGPDCLLVDCEVGAGARVVASHARHARIGEGAMVGPFVALAEGAVVGDGDQLRPPGPQAA</sequence>
<dbReference type="GO" id="GO:0016740">
    <property type="term" value="F:transferase activity"/>
    <property type="evidence" value="ECO:0007669"/>
    <property type="project" value="UniProtKB-KW"/>
</dbReference>
<dbReference type="Gene3D" id="3.90.550.10">
    <property type="entry name" value="Spore Coat Polysaccharide Biosynthesis Protein SpsA, Chain A"/>
    <property type="match status" value="1"/>
</dbReference>
<keyword evidence="8" id="KW-0460">Magnesium</keyword>
<evidence type="ECO:0000256" key="4">
    <source>
        <dbReference type="ARBA" id="ARBA00022490"/>
    </source>
</evidence>
<dbReference type="InterPro" id="IPR025877">
    <property type="entry name" value="MobA-like_NTP_Trfase"/>
</dbReference>
<evidence type="ECO:0000256" key="12">
    <source>
        <dbReference type="ARBA" id="ARBA00023315"/>
    </source>
</evidence>
<comment type="function">
    <text evidence="16">Catalyzes the last two sequential reactions in the de novo biosynthetic pathway for UDP-N-acetylglucosamine (UDP-GlcNAc). The C-terminal domain catalyzes the transfer of acetyl group from acetyl coenzyme A to glucosamine-1-phosphate (GlcN-1-P) to produce N-acetylglucosamine-1-phosphate (GlcNAc-1-P), which is converted into UDP-GlcNAc by the transfer of uridine 5-monophosphate (from uridine 5-triphosphate), a reaction catalyzed by the N-terminal domain.</text>
</comment>
<evidence type="ECO:0000256" key="14">
    <source>
        <dbReference type="ARBA" id="ARBA00048247"/>
    </source>
</evidence>
<dbReference type="RefSeq" id="WP_377787180.1">
    <property type="nucleotide sequence ID" value="NZ_JBHLYQ010000003.1"/>
</dbReference>
<evidence type="ECO:0000256" key="17">
    <source>
        <dbReference type="SAM" id="MobiDB-lite"/>
    </source>
</evidence>
<comment type="catalytic activity">
    <reaction evidence="14">
        <text>alpha-D-glucosamine 1-phosphate + acetyl-CoA = N-acetyl-alpha-D-glucosamine 1-phosphate + CoA + H(+)</text>
        <dbReference type="Rhea" id="RHEA:13725"/>
        <dbReference type="ChEBI" id="CHEBI:15378"/>
        <dbReference type="ChEBI" id="CHEBI:57287"/>
        <dbReference type="ChEBI" id="CHEBI:57288"/>
        <dbReference type="ChEBI" id="CHEBI:57776"/>
        <dbReference type="ChEBI" id="CHEBI:58516"/>
        <dbReference type="EC" id="2.3.1.157"/>
    </reaction>
</comment>
<dbReference type="Pfam" id="PF12804">
    <property type="entry name" value="NTP_transf_3"/>
    <property type="match status" value="1"/>
</dbReference>
<accession>A0ABV6BZ54</accession>
<evidence type="ECO:0000256" key="6">
    <source>
        <dbReference type="ARBA" id="ARBA00022695"/>
    </source>
</evidence>
<evidence type="ECO:0000256" key="7">
    <source>
        <dbReference type="ARBA" id="ARBA00022723"/>
    </source>
</evidence>
<keyword evidence="12" id="KW-0012">Acyltransferase</keyword>
<keyword evidence="9" id="KW-0133">Cell shape</keyword>
<comment type="cofactor">
    <cofactor evidence="1">
        <name>Mg(2+)</name>
        <dbReference type="ChEBI" id="CHEBI:18420"/>
    </cofactor>
</comment>
<dbReference type="SUPFAM" id="SSF51161">
    <property type="entry name" value="Trimeric LpxA-like enzymes"/>
    <property type="match status" value="1"/>
</dbReference>
<keyword evidence="13" id="KW-0961">Cell wall biogenesis/degradation</keyword>
<comment type="catalytic activity">
    <reaction evidence="15">
        <text>N-acetyl-alpha-D-glucosamine 1-phosphate + UTP + H(+) = UDP-N-acetyl-alpha-D-glucosamine + diphosphate</text>
        <dbReference type="Rhea" id="RHEA:13509"/>
        <dbReference type="ChEBI" id="CHEBI:15378"/>
        <dbReference type="ChEBI" id="CHEBI:33019"/>
        <dbReference type="ChEBI" id="CHEBI:46398"/>
        <dbReference type="ChEBI" id="CHEBI:57705"/>
        <dbReference type="ChEBI" id="CHEBI:57776"/>
        <dbReference type="EC" id="2.7.7.23"/>
    </reaction>
</comment>
<comment type="similarity">
    <text evidence="2">In the C-terminal section; belongs to the transferase hexapeptide repeat family.</text>
</comment>
<dbReference type="InterPro" id="IPR011004">
    <property type="entry name" value="Trimer_LpxA-like_sf"/>
</dbReference>
<evidence type="ECO:0000256" key="16">
    <source>
        <dbReference type="ARBA" id="ARBA00049628"/>
    </source>
</evidence>
<evidence type="ECO:0000256" key="9">
    <source>
        <dbReference type="ARBA" id="ARBA00022960"/>
    </source>
</evidence>
<evidence type="ECO:0000256" key="15">
    <source>
        <dbReference type="ARBA" id="ARBA00048493"/>
    </source>
</evidence>
<evidence type="ECO:0000256" key="2">
    <source>
        <dbReference type="ARBA" id="ARBA00007707"/>
    </source>
</evidence>
<dbReference type="Proteomes" id="UP001589788">
    <property type="component" value="Unassembled WGS sequence"/>
</dbReference>
<dbReference type="PANTHER" id="PTHR43584:SF3">
    <property type="entry name" value="BIFUNCTIONAL PROTEIN GLMU"/>
    <property type="match status" value="1"/>
</dbReference>
<keyword evidence="6" id="KW-0548">Nucleotidyltransferase</keyword>
<name>A0ABV6BZ54_9ACTN</name>
<keyword evidence="10" id="KW-0573">Peptidoglycan synthesis</keyword>
<comment type="similarity">
    <text evidence="3">In the N-terminal section; belongs to the N-acetylglucosamine-1-phosphate uridyltransferase family.</text>
</comment>
<comment type="caution">
    <text evidence="19">The sequence shown here is derived from an EMBL/GenBank/DDBJ whole genome shotgun (WGS) entry which is preliminary data.</text>
</comment>
<feature type="region of interest" description="Disordered" evidence="17">
    <location>
        <begin position="173"/>
        <end position="209"/>
    </location>
</feature>
<protein>
    <submittedName>
        <fullName evidence="19">NTP transferase domain-containing protein</fullName>
    </submittedName>
</protein>
<evidence type="ECO:0000256" key="8">
    <source>
        <dbReference type="ARBA" id="ARBA00022842"/>
    </source>
</evidence>
<dbReference type="Gene3D" id="2.160.10.10">
    <property type="entry name" value="Hexapeptide repeat proteins"/>
    <property type="match status" value="1"/>
</dbReference>
<evidence type="ECO:0000313" key="19">
    <source>
        <dbReference type="EMBL" id="MFC0080707.1"/>
    </source>
</evidence>
<dbReference type="InterPro" id="IPR029044">
    <property type="entry name" value="Nucleotide-diphossugar_trans"/>
</dbReference>
<dbReference type="EMBL" id="JBHLYQ010000003">
    <property type="protein sequence ID" value="MFC0080707.1"/>
    <property type="molecule type" value="Genomic_DNA"/>
</dbReference>
<proteinExistence type="inferred from homology"/>
<keyword evidence="5 19" id="KW-0808">Transferase</keyword>
<evidence type="ECO:0000256" key="3">
    <source>
        <dbReference type="ARBA" id="ARBA00007947"/>
    </source>
</evidence>
<reference evidence="19 20" key="1">
    <citation type="submission" date="2024-09" db="EMBL/GenBank/DDBJ databases">
        <authorList>
            <person name="Sun Q."/>
            <person name="Mori K."/>
        </authorList>
    </citation>
    <scope>NUCLEOTIDE SEQUENCE [LARGE SCALE GENOMIC DNA]</scope>
    <source>
        <strain evidence="19 20">JCM 15389</strain>
    </source>
</reference>
<evidence type="ECO:0000256" key="10">
    <source>
        <dbReference type="ARBA" id="ARBA00022984"/>
    </source>
</evidence>
<evidence type="ECO:0000256" key="13">
    <source>
        <dbReference type="ARBA" id="ARBA00023316"/>
    </source>
</evidence>
<organism evidence="19 20">
    <name type="scientific">Aciditerrimonas ferrireducens</name>
    <dbReference type="NCBI Taxonomy" id="667306"/>
    <lineage>
        <taxon>Bacteria</taxon>
        <taxon>Bacillati</taxon>
        <taxon>Actinomycetota</taxon>
        <taxon>Acidimicrobiia</taxon>
        <taxon>Acidimicrobiales</taxon>
        <taxon>Acidimicrobiaceae</taxon>
        <taxon>Aciditerrimonas</taxon>
    </lineage>
</organism>
<dbReference type="SUPFAM" id="SSF53448">
    <property type="entry name" value="Nucleotide-diphospho-sugar transferases"/>
    <property type="match status" value="1"/>
</dbReference>
<keyword evidence="11" id="KW-0511">Multifunctional enzyme</keyword>
<keyword evidence="4" id="KW-0963">Cytoplasm</keyword>
<dbReference type="PANTHER" id="PTHR43584">
    <property type="entry name" value="NUCLEOTIDYL TRANSFERASE"/>
    <property type="match status" value="1"/>
</dbReference>
<keyword evidence="7" id="KW-0479">Metal-binding</keyword>
<evidence type="ECO:0000256" key="11">
    <source>
        <dbReference type="ARBA" id="ARBA00023268"/>
    </source>
</evidence>
<keyword evidence="20" id="KW-1185">Reference proteome</keyword>
<gene>
    <name evidence="19" type="ORF">ACFFRE_00865</name>
</gene>
<feature type="domain" description="MobA-like NTP transferase" evidence="18">
    <location>
        <begin position="8"/>
        <end position="144"/>
    </location>
</feature>
<evidence type="ECO:0000256" key="1">
    <source>
        <dbReference type="ARBA" id="ARBA00001946"/>
    </source>
</evidence>
<dbReference type="InterPro" id="IPR050065">
    <property type="entry name" value="GlmU-like"/>
</dbReference>
<evidence type="ECO:0000259" key="18">
    <source>
        <dbReference type="Pfam" id="PF12804"/>
    </source>
</evidence>
<evidence type="ECO:0000313" key="20">
    <source>
        <dbReference type="Proteomes" id="UP001589788"/>
    </source>
</evidence>
<evidence type="ECO:0000256" key="5">
    <source>
        <dbReference type="ARBA" id="ARBA00022679"/>
    </source>
</evidence>